<accession>A0A2N9K787</accession>
<reference evidence="2 3" key="2">
    <citation type="submission" date="2018-02" db="EMBL/GenBank/DDBJ databases">
        <authorList>
            <person name="Cohen D.B."/>
            <person name="Kent A.D."/>
        </authorList>
    </citation>
    <scope>NUCLEOTIDE SEQUENCE [LARGE SCALE GENOMIC DNA]</scope>
    <source>
        <strain evidence="2 3">CECT 9216</strain>
    </source>
</reference>
<dbReference type="EMBL" id="OKQR01000004">
    <property type="protein sequence ID" value="SPD94519.1"/>
    <property type="molecule type" value="Genomic_DNA"/>
</dbReference>
<dbReference type="Proteomes" id="UP000237923">
    <property type="component" value="Unassembled WGS sequence"/>
</dbReference>
<evidence type="ECO:0000313" key="4">
    <source>
        <dbReference type="Proteomes" id="UP000239237"/>
    </source>
</evidence>
<dbReference type="RefSeq" id="WP_105299840.1">
    <property type="nucleotide sequence ID" value="NZ_OKQR01000004.1"/>
</dbReference>
<gene>
    <name evidence="1" type="ORF">LES8486_01703</name>
    <name evidence="2" type="ORF">LES9216_00068</name>
</gene>
<name>A0A2N9K787_9LACO</name>
<protein>
    <recommendedName>
        <fullName evidence="5">Prophage endopeptidase tail</fullName>
    </recommendedName>
</protein>
<sequence length="364" mass="40504">MSLNLQATIFKPDTLTIRGMYPILQSYSIEMDALSNATSTFILNDNGATQIGDYIAIKIGSTDNLLYYGQVSTVDLSQDSNVTTLTTCYIWNVLNGEMIVTNKSGNSYEQHLINLIKQYIDSTSSTNILGRSFSNSTNTAFSVTSSDGTNTSNFIDYLIRGFKLHNVVLDVIGIGQGTSNGVPFYYPKINIHQVTDVWNFKNNKYDFTGWTVSDSRGLRGYNNELWIVDKASNNMESPTIIAKYWLQNDGSVVKSLNDKVVQPTQVHIYLYDKTATDNPSNDSIAQTELSGNSYSHNIQFSMPLNNNFLPLDKVHLGLQSNIYYNDKIYKSVLSGYSLSSDGNTISLTFGNLRFGKADLFSTSN</sequence>
<proteinExistence type="predicted"/>
<keyword evidence="4" id="KW-1185">Reference proteome</keyword>
<evidence type="ECO:0008006" key="5">
    <source>
        <dbReference type="Google" id="ProtNLM"/>
    </source>
</evidence>
<organism evidence="2 3">
    <name type="scientific">Leuconostoc suionicum</name>
    <dbReference type="NCBI Taxonomy" id="1511761"/>
    <lineage>
        <taxon>Bacteria</taxon>
        <taxon>Bacillati</taxon>
        <taxon>Bacillota</taxon>
        <taxon>Bacilli</taxon>
        <taxon>Lactobacillales</taxon>
        <taxon>Lactobacillaceae</taxon>
        <taxon>Leuconostoc</taxon>
    </lineage>
</organism>
<dbReference type="EMBL" id="OKQU01000001">
    <property type="protein sequence ID" value="SPE06181.1"/>
    <property type="molecule type" value="Genomic_DNA"/>
</dbReference>
<evidence type="ECO:0000313" key="3">
    <source>
        <dbReference type="Proteomes" id="UP000237923"/>
    </source>
</evidence>
<reference evidence="1 4" key="1">
    <citation type="submission" date="2018-02" db="EMBL/GenBank/DDBJ databases">
        <authorList>
            <person name="Rodrigo-Torres L."/>
            <person name="Arahal R. D."/>
            <person name="Lucena T."/>
        </authorList>
    </citation>
    <scope>NUCLEOTIDE SEQUENCE [LARGE SCALE GENOMIC DNA]</scope>
    <source>
        <strain evidence="1 4">CECT 8486</strain>
    </source>
</reference>
<evidence type="ECO:0000313" key="1">
    <source>
        <dbReference type="EMBL" id="SPD94519.1"/>
    </source>
</evidence>
<dbReference type="Proteomes" id="UP000239237">
    <property type="component" value="Unassembled WGS sequence"/>
</dbReference>
<dbReference type="AlphaFoldDB" id="A0A2N9K787"/>
<evidence type="ECO:0000313" key="2">
    <source>
        <dbReference type="EMBL" id="SPE06181.1"/>
    </source>
</evidence>